<gene>
    <name evidence="2" type="ORF">JI435_304090</name>
</gene>
<dbReference type="PANTHER" id="PTHR48079">
    <property type="entry name" value="PROTEIN YEEZ"/>
    <property type="match status" value="1"/>
</dbReference>
<dbReference type="InterPro" id="IPR036291">
    <property type="entry name" value="NAD(P)-bd_dom_sf"/>
</dbReference>
<evidence type="ECO:0000313" key="3">
    <source>
        <dbReference type="Proteomes" id="UP000663193"/>
    </source>
</evidence>
<evidence type="ECO:0000259" key="1">
    <source>
        <dbReference type="Pfam" id="PF01370"/>
    </source>
</evidence>
<keyword evidence="3" id="KW-1185">Reference proteome</keyword>
<dbReference type="Gene3D" id="3.40.50.720">
    <property type="entry name" value="NAD(P)-binding Rossmann-like Domain"/>
    <property type="match status" value="1"/>
</dbReference>
<reference evidence="3" key="1">
    <citation type="journal article" date="2021" name="BMC Genomics">
        <title>Chromosome-level genome assembly and manually-curated proteome of model necrotroph Parastagonospora nodorum Sn15 reveals a genome-wide trove of candidate effector homologs, and redundancy of virulence-related functions within an accessory chromosome.</title>
        <authorList>
            <person name="Bertazzoni S."/>
            <person name="Jones D.A.B."/>
            <person name="Phan H.T."/>
            <person name="Tan K.-C."/>
            <person name="Hane J.K."/>
        </authorList>
    </citation>
    <scope>NUCLEOTIDE SEQUENCE [LARGE SCALE GENOMIC DNA]</scope>
    <source>
        <strain evidence="3">SN15 / ATCC MYA-4574 / FGSC 10173)</strain>
    </source>
</reference>
<dbReference type="Proteomes" id="UP000663193">
    <property type="component" value="Chromosome 6"/>
</dbReference>
<organism evidence="2 3">
    <name type="scientific">Phaeosphaeria nodorum (strain SN15 / ATCC MYA-4574 / FGSC 10173)</name>
    <name type="common">Glume blotch fungus</name>
    <name type="synonym">Parastagonospora nodorum</name>
    <dbReference type="NCBI Taxonomy" id="321614"/>
    <lineage>
        <taxon>Eukaryota</taxon>
        <taxon>Fungi</taxon>
        <taxon>Dikarya</taxon>
        <taxon>Ascomycota</taxon>
        <taxon>Pezizomycotina</taxon>
        <taxon>Dothideomycetes</taxon>
        <taxon>Pleosporomycetidae</taxon>
        <taxon>Pleosporales</taxon>
        <taxon>Pleosporineae</taxon>
        <taxon>Phaeosphaeriaceae</taxon>
        <taxon>Parastagonospora</taxon>
    </lineage>
</organism>
<dbReference type="OrthoDB" id="2130169at2759"/>
<dbReference type="InterPro" id="IPR001509">
    <property type="entry name" value="Epimerase_deHydtase"/>
</dbReference>
<dbReference type="SUPFAM" id="SSF51735">
    <property type="entry name" value="NAD(P)-binding Rossmann-fold domains"/>
    <property type="match status" value="1"/>
</dbReference>
<sequence length="344" mass="38091">MVPKLFLTGGTGHIGGSVLHTIYTAHPEWSITVLLRRVPETFTKCYPNVAIIQGDFDSSSLLSTNAEAADIVIHCGDSDHENSLNALLSGLLKKSTPGYLLHLSGTGIVSDWRDPSHLGQLNPKTWSDTSSLHEIQSLPAGELHRNTEIILHDTIAKHADKVNIAIMCPPDIYGRSKSLAKVQSALIPMFVKHLRTANNGRAFYFKDGSNTRSWVHIDDLMRLYLRVVEAAASPMRYPAEEYFNRNGYYFAATQEYSQIELATATADVLYRNGIVRDLELEQIGLDKLDSMANLPGFPKLARYLFASNSRTRPERAEKTFGYKGEAPGLMEVLEQDVLDAVGAT</sequence>
<evidence type="ECO:0000313" key="2">
    <source>
        <dbReference type="EMBL" id="QRC96129.1"/>
    </source>
</evidence>
<dbReference type="InterPro" id="IPR051783">
    <property type="entry name" value="NAD(P)-dependent_oxidoreduct"/>
</dbReference>
<proteinExistence type="predicted"/>
<name>A0A7U2EZR7_PHANO</name>
<dbReference type="AlphaFoldDB" id="A0A7U2EZR7"/>
<dbReference type="PANTHER" id="PTHR48079:SF6">
    <property type="entry name" value="NAD(P)-BINDING DOMAIN-CONTAINING PROTEIN-RELATED"/>
    <property type="match status" value="1"/>
</dbReference>
<feature type="domain" description="NAD-dependent epimerase/dehydratase" evidence="1">
    <location>
        <begin position="158"/>
        <end position="231"/>
    </location>
</feature>
<dbReference type="Pfam" id="PF01370">
    <property type="entry name" value="Epimerase"/>
    <property type="match status" value="1"/>
</dbReference>
<accession>A0A7U2EZR7</accession>
<protein>
    <recommendedName>
        <fullName evidence="1">NAD-dependent epimerase/dehydratase domain-containing protein</fullName>
    </recommendedName>
</protein>
<dbReference type="VEuPathDB" id="FungiDB:JI435_304090"/>
<dbReference type="EMBL" id="CP069028">
    <property type="protein sequence ID" value="QRC96129.1"/>
    <property type="molecule type" value="Genomic_DNA"/>
</dbReference>